<proteinExistence type="predicted"/>
<comment type="caution">
    <text evidence="2">The sequence shown here is derived from an EMBL/GenBank/DDBJ whole genome shotgun (WGS) entry which is preliminary data.</text>
</comment>
<protein>
    <submittedName>
        <fullName evidence="2">Uncharacterized protein</fullName>
    </submittedName>
</protein>
<dbReference type="EMBL" id="JAWJWE010000037">
    <property type="protein sequence ID" value="KAK6625905.1"/>
    <property type="molecule type" value="Genomic_DNA"/>
</dbReference>
<dbReference type="Proteomes" id="UP001372834">
    <property type="component" value="Unassembled WGS sequence"/>
</dbReference>
<gene>
    <name evidence="2" type="ORF">RUM43_006204</name>
</gene>
<organism evidence="2 3">
    <name type="scientific">Polyplax serrata</name>
    <name type="common">Common mouse louse</name>
    <dbReference type="NCBI Taxonomy" id="468196"/>
    <lineage>
        <taxon>Eukaryota</taxon>
        <taxon>Metazoa</taxon>
        <taxon>Ecdysozoa</taxon>
        <taxon>Arthropoda</taxon>
        <taxon>Hexapoda</taxon>
        <taxon>Insecta</taxon>
        <taxon>Pterygota</taxon>
        <taxon>Neoptera</taxon>
        <taxon>Paraneoptera</taxon>
        <taxon>Psocodea</taxon>
        <taxon>Troctomorpha</taxon>
        <taxon>Phthiraptera</taxon>
        <taxon>Anoplura</taxon>
        <taxon>Polyplacidae</taxon>
        <taxon>Polyplax</taxon>
    </lineage>
</organism>
<evidence type="ECO:0000313" key="2">
    <source>
        <dbReference type="EMBL" id="KAK6625905.1"/>
    </source>
</evidence>
<name>A0AAN8PKU2_POLSC</name>
<feature type="region of interest" description="Disordered" evidence="1">
    <location>
        <begin position="39"/>
        <end position="102"/>
    </location>
</feature>
<reference evidence="2 3" key="1">
    <citation type="submission" date="2023-10" db="EMBL/GenBank/DDBJ databases">
        <title>Genomes of two closely related lineages of the louse Polyplax serrata with different host specificities.</title>
        <authorList>
            <person name="Martinu J."/>
            <person name="Tarabai H."/>
            <person name="Stefka J."/>
            <person name="Hypsa V."/>
        </authorList>
    </citation>
    <scope>NUCLEOTIDE SEQUENCE [LARGE SCALE GENOMIC DNA]</scope>
    <source>
        <strain evidence="2">HR10_N</strain>
    </source>
</reference>
<accession>A0AAN8PKU2</accession>
<evidence type="ECO:0000313" key="3">
    <source>
        <dbReference type="Proteomes" id="UP001372834"/>
    </source>
</evidence>
<evidence type="ECO:0000256" key="1">
    <source>
        <dbReference type="SAM" id="MobiDB-lite"/>
    </source>
</evidence>
<dbReference type="AlphaFoldDB" id="A0AAN8PKU2"/>
<sequence>MIPDREKNCNSIRRRKKLIGGSICEQVGVKNLNRRCHGERTIPERKKMADLEKDTEVQRRKNTEEETGRRNNSGRKELKKASTYKVPERDTNTELHVTEHHL</sequence>